<dbReference type="EMBL" id="BPLR01020229">
    <property type="protein sequence ID" value="GIX76115.1"/>
    <property type="molecule type" value="Genomic_DNA"/>
</dbReference>
<protein>
    <submittedName>
        <fullName evidence="1">Uncharacterized protein</fullName>
    </submittedName>
</protein>
<reference evidence="1 2" key="1">
    <citation type="submission" date="2021-06" db="EMBL/GenBank/DDBJ databases">
        <title>Caerostris extrusa draft genome.</title>
        <authorList>
            <person name="Kono N."/>
            <person name="Arakawa K."/>
        </authorList>
    </citation>
    <scope>NUCLEOTIDE SEQUENCE [LARGE SCALE GENOMIC DNA]</scope>
</reference>
<proteinExistence type="predicted"/>
<name>A0AAV4MWH0_CAEEX</name>
<dbReference type="AlphaFoldDB" id="A0AAV4MWH0"/>
<sequence>MPPLLTALCVTTVGLNHCAEGNEKVGGTEQVVKDKPTWLQSKGFFFLSDLKIHHFQSSEWNEKPQKAFFTLPLSSFAADSVVSNSVGLNHFARGVEKGVTGEREE</sequence>
<gene>
    <name evidence="1" type="ORF">CEXT_200561</name>
</gene>
<evidence type="ECO:0000313" key="1">
    <source>
        <dbReference type="EMBL" id="GIX76115.1"/>
    </source>
</evidence>
<keyword evidence="2" id="KW-1185">Reference proteome</keyword>
<organism evidence="1 2">
    <name type="scientific">Caerostris extrusa</name>
    <name type="common">Bark spider</name>
    <name type="synonym">Caerostris bankana</name>
    <dbReference type="NCBI Taxonomy" id="172846"/>
    <lineage>
        <taxon>Eukaryota</taxon>
        <taxon>Metazoa</taxon>
        <taxon>Ecdysozoa</taxon>
        <taxon>Arthropoda</taxon>
        <taxon>Chelicerata</taxon>
        <taxon>Arachnida</taxon>
        <taxon>Araneae</taxon>
        <taxon>Araneomorphae</taxon>
        <taxon>Entelegynae</taxon>
        <taxon>Araneoidea</taxon>
        <taxon>Araneidae</taxon>
        <taxon>Caerostris</taxon>
    </lineage>
</organism>
<comment type="caution">
    <text evidence="1">The sequence shown here is derived from an EMBL/GenBank/DDBJ whole genome shotgun (WGS) entry which is preliminary data.</text>
</comment>
<accession>A0AAV4MWH0</accession>
<evidence type="ECO:0000313" key="2">
    <source>
        <dbReference type="Proteomes" id="UP001054945"/>
    </source>
</evidence>
<dbReference type="Proteomes" id="UP001054945">
    <property type="component" value="Unassembled WGS sequence"/>
</dbReference>